<evidence type="ECO:0000313" key="3">
    <source>
        <dbReference type="Proteomes" id="UP000720189"/>
    </source>
</evidence>
<proteinExistence type="predicted"/>
<dbReference type="Gene3D" id="3.30.429.10">
    <property type="entry name" value="Macrophage Migration Inhibitory Factor"/>
    <property type="match status" value="1"/>
</dbReference>
<dbReference type="InterPro" id="IPR014347">
    <property type="entry name" value="Tautomerase/MIF_sf"/>
</dbReference>
<dbReference type="Proteomes" id="UP000720189">
    <property type="component" value="Unassembled WGS sequence"/>
</dbReference>
<feature type="domain" description="Tautomerase cis-CaaD-like" evidence="1">
    <location>
        <begin position="1"/>
        <end position="145"/>
    </location>
</feature>
<organism evidence="2 3">
    <name type="scientific">Fusarium redolens</name>
    <dbReference type="NCBI Taxonomy" id="48865"/>
    <lineage>
        <taxon>Eukaryota</taxon>
        <taxon>Fungi</taxon>
        <taxon>Dikarya</taxon>
        <taxon>Ascomycota</taxon>
        <taxon>Pezizomycotina</taxon>
        <taxon>Sordariomycetes</taxon>
        <taxon>Hypocreomycetidae</taxon>
        <taxon>Hypocreales</taxon>
        <taxon>Nectriaceae</taxon>
        <taxon>Fusarium</taxon>
        <taxon>Fusarium redolens species complex</taxon>
    </lineage>
</organism>
<gene>
    <name evidence="2" type="ORF">BKA55DRAFT_566401</name>
</gene>
<dbReference type="OrthoDB" id="9981319at2759"/>
<accession>A0A9P9HB56</accession>
<dbReference type="AlphaFoldDB" id="A0A9P9HB56"/>
<protein>
    <recommendedName>
        <fullName evidence="1">Tautomerase cis-CaaD-like domain-containing protein</fullName>
    </recommendedName>
</protein>
<evidence type="ECO:0000259" key="1">
    <source>
        <dbReference type="Pfam" id="PF14832"/>
    </source>
</evidence>
<dbReference type="InterPro" id="IPR028116">
    <property type="entry name" value="Cis-CaaD-like"/>
</dbReference>
<evidence type="ECO:0000313" key="2">
    <source>
        <dbReference type="EMBL" id="KAH7253877.1"/>
    </source>
</evidence>
<keyword evidence="3" id="KW-1185">Reference proteome</keyword>
<dbReference type="Pfam" id="PF14832">
    <property type="entry name" value="Tautomerase_3"/>
    <property type="match status" value="1"/>
</dbReference>
<dbReference type="GeneID" id="70222589"/>
<dbReference type="SUPFAM" id="SSF55331">
    <property type="entry name" value="Tautomerase/MIF"/>
    <property type="match status" value="1"/>
</dbReference>
<sequence length="175" mass="19646">MPFYEVHYSCPLTQDQRQGLATAITRLHCEAFKTPAFLVHVRFFAEDNADNTYFVAGKSHPLTSNRISGNVRTSATRSKADFDELGAKIEAAWYETLQVIPPPEKPTWSDEDEKTRLIMVKFVPLVTIREGGMAAPQAGEEETWLNEQLPHIETMANKGVGDFTDFLNELKGNKG</sequence>
<dbReference type="EMBL" id="JAGMUX010000007">
    <property type="protein sequence ID" value="KAH7253877.1"/>
    <property type="molecule type" value="Genomic_DNA"/>
</dbReference>
<reference evidence="2" key="1">
    <citation type="journal article" date="2021" name="Nat. Commun.">
        <title>Genetic determinants of endophytism in the Arabidopsis root mycobiome.</title>
        <authorList>
            <person name="Mesny F."/>
            <person name="Miyauchi S."/>
            <person name="Thiergart T."/>
            <person name="Pickel B."/>
            <person name="Atanasova L."/>
            <person name="Karlsson M."/>
            <person name="Huettel B."/>
            <person name="Barry K.W."/>
            <person name="Haridas S."/>
            <person name="Chen C."/>
            <person name="Bauer D."/>
            <person name="Andreopoulos W."/>
            <person name="Pangilinan J."/>
            <person name="LaButti K."/>
            <person name="Riley R."/>
            <person name="Lipzen A."/>
            <person name="Clum A."/>
            <person name="Drula E."/>
            <person name="Henrissat B."/>
            <person name="Kohler A."/>
            <person name="Grigoriev I.V."/>
            <person name="Martin F.M."/>
            <person name="Hacquard S."/>
        </authorList>
    </citation>
    <scope>NUCLEOTIDE SEQUENCE</scope>
    <source>
        <strain evidence="2">MPI-CAGE-AT-0023</strain>
    </source>
</reference>
<dbReference type="RefSeq" id="XP_046050124.1">
    <property type="nucleotide sequence ID" value="XM_046192635.1"/>
</dbReference>
<name>A0A9P9HB56_FUSRE</name>
<comment type="caution">
    <text evidence="2">The sequence shown here is derived from an EMBL/GenBank/DDBJ whole genome shotgun (WGS) entry which is preliminary data.</text>
</comment>